<sequence length="848" mass="95431">MFANPARRNQNRRGPSPSSGAGMYPLSPNQGVIQGIFSKNDFQIFTGLRYKNDKEKGKMLKARYKQNPMLSVLDECLERYEREVAVLKEKGELCLRLSEEAKPLREEWERIAALQNKLPTREHRLDFGPIRSRARRPFESKVREIRRAHPEYEEAVHACLATIYRMETEIYSWFKTVYIPMEGQHHPFVGVFIQLLNQIDEEHEKLIAITIRERFTLWRPGNDEHDEIAPEDYYEGRDEIQWQDMAPGDFKFVDENASDLWERISQNMTPLLAFSSGAETLAEKPEAPPYSTAASLLVTNAADVVKSVSDDLTLDFSTKFLSHVAKLLYTYHGRDLLRRLIIQSMHEERAVNSQAFRQSRYGHLFKALDPDEDRPIERITSEGEMIPIPKPPKKKKTASEPKYKRRASLDETSDPEVRNLAPDFLKQPGKLKDGKSRDVGHSSRIMIRHPRLGDSSPWVAHGSFDEGSFMFENPPPEVTHRAGHQSPPSEEIVEGWRTEARRKALDDFLERKERSHSLDFETKRPADGAGKTTGSLGDLSKAGDSHRAGAQGLDPTQGIPPSFKPLIGSSRSEEELFNMSDTSSVRSKPKEVALARTPSPVTLGSIYRKTHDRSVAGMSHGAEELSHSLALSTLRQTPRSTGSGEGDLFSGSGEWVAVEMSVVGDSLLGDEHRSPGVGVKFVKGKEIVDASRSQMRGVLKEGIDIRPQEEGPPQPFQLEVPAEAYGSISPNDKLPNPVTAWIPKGLDYSSYMVESHNYSKKRPNDRFLAIDPPFVHFARVLSGAIDAWEGHLTKEGRATTSGAAKDPKAFTGTPSEVENLIRGDWNIPRRKVGTEGKYYKARDEHTSY</sequence>
<evidence type="ECO:0000313" key="3">
    <source>
        <dbReference type="Proteomes" id="UP001348817"/>
    </source>
</evidence>
<accession>A0AAU9CQI2</accession>
<feature type="compositionally biased region" description="Basic and acidic residues" evidence="1">
    <location>
        <begin position="430"/>
        <end position="441"/>
    </location>
</feature>
<feature type="region of interest" description="Disordered" evidence="1">
    <location>
        <begin position="514"/>
        <end position="594"/>
    </location>
</feature>
<keyword evidence="3" id="KW-1185">Reference proteome</keyword>
<dbReference type="Proteomes" id="UP001348817">
    <property type="component" value="Chromosome"/>
</dbReference>
<evidence type="ECO:0000313" key="2">
    <source>
        <dbReference type="EMBL" id="BDD07627.1"/>
    </source>
</evidence>
<feature type="compositionally biased region" description="Basic and acidic residues" evidence="1">
    <location>
        <begin position="514"/>
        <end position="526"/>
    </location>
</feature>
<organism evidence="2 3">
    <name type="scientific">Fulvitalea axinellae</name>
    <dbReference type="NCBI Taxonomy" id="1182444"/>
    <lineage>
        <taxon>Bacteria</taxon>
        <taxon>Pseudomonadati</taxon>
        <taxon>Bacteroidota</taxon>
        <taxon>Cytophagia</taxon>
        <taxon>Cytophagales</taxon>
        <taxon>Persicobacteraceae</taxon>
        <taxon>Fulvitalea</taxon>
    </lineage>
</organism>
<dbReference type="EMBL" id="AP025314">
    <property type="protein sequence ID" value="BDD07627.1"/>
    <property type="molecule type" value="Genomic_DNA"/>
</dbReference>
<dbReference type="AlphaFoldDB" id="A0AAU9CQI2"/>
<dbReference type="KEGG" id="fax:FUAX_00590"/>
<proteinExistence type="predicted"/>
<name>A0AAU9CQI2_9BACT</name>
<feature type="region of interest" description="Disordered" evidence="1">
    <location>
        <begin position="1"/>
        <end position="25"/>
    </location>
</feature>
<gene>
    <name evidence="2" type="ORF">FUAX_00590</name>
</gene>
<reference evidence="2 3" key="1">
    <citation type="submission" date="2021-12" db="EMBL/GenBank/DDBJ databases">
        <title>Genome sequencing of bacteria with rrn-lacking chromosome and rrn-plasmid.</title>
        <authorList>
            <person name="Anda M."/>
            <person name="Iwasaki W."/>
        </authorList>
    </citation>
    <scope>NUCLEOTIDE SEQUENCE [LARGE SCALE GENOMIC DNA]</scope>
    <source>
        <strain evidence="2 3">DSM 100852</strain>
    </source>
</reference>
<protein>
    <submittedName>
        <fullName evidence="2">Uncharacterized protein</fullName>
    </submittedName>
</protein>
<evidence type="ECO:0000256" key="1">
    <source>
        <dbReference type="SAM" id="MobiDB-lite"/>
    </source>
</evidence>
<feature type="compositionally biased region" description="Basic and acidic residues" evidence="1">
    <location>
        <begin position="372"/>
        <end position="381"/>
    </location>
</feature>
<feature type="region of interest" description="Disordered" evidence="1">
    <location>
        <begin position="372"/>
        <end position="441"/>
    </location>
</feature>